<dbReference type="PANTHER" id="PTHR10110">
    <property type="entry name" value="SODIUM/HYDROGEN EXCHANGER"/>
    <property type="match status" value="1"/>
</dbReference>
<comment type="function">
    <text evidence="10">Na(+)/H(+) antiporter that extrudes sodium in exchange for external protons.</text>
</comment>
<dbReference type="InterPro" id="IPR004705">
    <property type="entry name" value="Cation/H_exchanger_CPA1_bac"/>
</dbReference>
<keyword evidence="2 10" id="KW-0813">Transport</keyword>
<evidence type="ECO:0000256" key="9">
    <source>
        <dbReference type="ARBA" id="ARBA00023201"/>
    </source>
</evidence>
<dbReference type="GO" id="GO:0098719">
    <property type="term" value="P:sodium ion import across plasma membrane"/>
    <property type="evidence" value="ECO:0007669"/>
    <property type="project" value="TreeGrafter"/>
</dbReference>
<keyword evidence="10" id="KW-0050">Antiport</keyword>
<keyword evidence="8 10" id="KW-0472">Membrane</keyword>
<keyword evidence="6 10" id="KW-0915">Sodium</keyword>
<dbReference type="GO" id="GO:0015385">
    <property type="term" value="F:sodium:proton antiporter activity"/>
    <property type="evidence" value="ECO:0007669"/>
    <property type="project" value="InterPro"/>
</dbReference>
<keyword evidence="9 10" id="KW-0739">Sodium transport</keyword>
<dbReference type="NCBIfam" id="TIGR00831">
    <property type="entry name" value="a_cpa1"/>
    <property type="match status" value="1"/>
</dbReference>
<evidence type="ECO:0000256" key="4">
    <source>
        <dbReference type="ARBA" id="ARBA00022692"/>
    </source>
</evidence>
<dbReference type="EMBL" id="JAGEOJ010000037">
    <property type="protein sequence ID" value="MBO2455469.1"/>
    <property type="molecule type" value="Genomic_DNA"/>
</dbReference>
<keyword evidence="3 10" id="KW-1003">Cell membrane</keyword>
<keyword evidence="13" id="KW-1185">Reference proteome</keyword>
<dbReference type="InterPro" id="IPR038770">
    <property type="entry name" value="Na+/solute_symporter_sf"/>
</dbReference>
<evidence type="ECO:0000313" key="12">
    <source>
        <dbReference type="EMBL" id="MBO2455469.1"/>
    </source>
</evidence>
<feature type="transmembrane region" description="Helical" evidence="10">
    <location>
        <begin position="63"/>
        <end position="87"/>
    </location>
</feature>
<feature type="transmembrane region" description="Helical" evidence="10">
    <location>
        <begin position="35"/>
        <end position="51"/>
    </location>
</feature>
<reference evidence="12" key="1">
    <citation type="submission" date="2021-03" db="EMBL/GenBank/DDBJ databases">
        <authorList>
            <person name="Kanchanasin P."/>
            <person name="Saeng-In P."/>
            <person name="Phongsopitanun W."/>
            <person name="Yuki M."/>
            <person name="Kudo T."/>
            <person name="Ohkuma M."/>
            <person name="Tanasupawat S."/>
        </authorList>
    </citation>
    <scope>NUCLEOTIDE SEQUENCE</scope>
    <source>
        <strain evidence="12">GKU 128</strain>
    </source>
</reference>
<evidence type="ECO:0000256" key="5">
    <source>
        <dbReference type="ARBA" id="ARBA00022989"/>
    </source>
</evidence>
<accession>A0A939TAJ4</accession>
<feature type="transmembrane region" description="Helical" evidence="10">
    <location>
        <begin position="12"/>
        <end position="29"/>
    </location>
</feature>
<evidence type="ECO:0000256" key="6">
    <source>
        <dbReference type="ARBA" id="ARBA00023053"/>
    </source>
</evidence>
<keyword evidence="5 10" id="KW-1133">Transmembrane helix</keyword>
<proteinExistence type="inferred from homology"/>
<protein>
    <submittedName>
        <fullName evidence="12">Na+/H+ antiporter</fullName>
    </submittedName>
</protein>
<evidence type="ECO:0000256" key="10">
    <source>
        <dbReference type="RuleBase" id="RU366002"/>
    </source>
</evidence>
<feature type="transmembrane region" description="Helical" evidence="10">
    <location>
        <begin position="324"/>
        <end position="343"/>
    </location>
</feature>
<feature type="transmembrane region" description="Helical" evidence="10">
    <location>
        <begin position="158"/>
        <end position="177"/>
    </location>
</feature>
<dbReference type="InterPro" id="IPR018422">
    <property type="entry name" value="Cation/H_exchanger_CPA1"/>
</dbReference>
<comment type="similarity">
    <text evidence="10">Belongs to the monovalent cation:proton antiporter 1 (CPA1) transporter (TC 2.A.36) family.</text>
</comment>
<evidence type="ECO:0000256" key="1">
    <source>
        <dbReference type="ARBA" id="ARBA00004651"/>
    </source>
</evidence>
<dbReference type="Proteomes" id="UP000669179">
    <property type="component" value="Unassembled WGS sequence"/>
</dbReference>
<dbReference type="GO" id="GO:0051453">
    <property type="term" value="P:regulation of intracellular pH"/>
    <property type="evidence" value="ECO:0007669"/>
    <property type="project" value="TreeGrafter"/>
</dbReference>
<keyword evidence="4 10" id="KW-0812">Transmembrane</keyword>
<dbReference type="InterPro" id="IPR006153">
    <property type="entry name" value="Cation/H_exchanger_TM"/>
</dbReference>
<evidence type="ECO:0000313" key="13">
    <source>
        <dbReference type="Proteomes" id="UP000669179"/>
    </source>
</evidence>
<organism evidence="12 13">
    <name type="scientific">Actinomadura barringtoniae</name>
    <dbReference type="NCBI Taxonomy" id="1427535"/>
    <lineage>
        <taxon>Bacteria</taxon>
        <taxon>Bacillati</taxon>
        <taxon>Actinomycetota</taxon>
        <taxon>Actinomycetes</taxon>
        <taxon>Streptosporangiales</taxon>
        <taxon>Thermomonosporaceae</taxon>
        <taxon>Actinomadura</taxon>
    </lineage>
</organism>
<evidence type="ECO:0000256" key="7">
    <source>
        <dbReference type="ARBA" id="ARBA00023065"/>
    </source>
</evidence>
<sequence length="508" mass="55247">MERELRLPPPVTLLACGVVLGFIPALRGVTLPPEAVLLLFLPALLYWESLTTSLREIRSNLRVIVLTSTVLVVATAAAVAVAAQWFGMPTGPAWVLGAALAPTDATAVAVLARGLPRRTMTILRAESLVNDGTALVIYGIAVGVVVHQEHLSPVHVSWLFMLAYVGGALAGLLVAWIAMRVRNWLDDPLLETSVSVLTPFTAFLLAELIEASGVLAVVVCGLVLSQYGPRRVGAETRQLTNAFWRVTTFILNGALFVLIGLQVQASIRDLTHATVGRGLAAVGLISAAVIGMRVLWSYTTPYIIRAIDRRPQQRLRRVGARQRLVSAGSGFRGAVSLAAALAVPELLDSGEPFPDRDLIVFVTTGVIVVTLVLQGFALPLLIRLARLPEDTALQEERRLAETVATEEALAVIPEVAASLGTSQPVLERTLTEYETHLKVLCTICEPEDDPVRDAEDDYAALRLALLARKRATIVRLRDERRIDDTVLRMIQQRLDIEEVRLARREVID</sequence>
<comment type="caution">
    <text evidence="12">The sequence shown here is derived from an EMBL/GenBank/DDBJ whole genome shotgun (WGS) entry which is preliminary data.</text>
</comment>
<evidence type="ECO:0000259" key="11">
    <source>
        <dbReference type="Pfam" id="PF00999"/>
    </source>
</evidence>
<name>A0A939TAJ4_9ACTN</name>
<dbReference type="AlphaFoldDB" id="A0A939TAJ4"/>
<dbReference type="GO" id="GO:0015386">
    <property type="term" value="F:potassium:proton antiporter activity"/>
    <property type="evidence" value="ECO:0007669"/>
    <property type="project" value="TreeGrafter"/>
</dbReference>
<feature type="transmembrane region" description="Helical" evidence="10">
    <location>
        <begin position="242"/>
        <end position="261"/>
    </location>
</feature>
<feature type="transmembrane region" description="Helical" evidence="10">
    <location>
        <begin position="281"/>
        <end position="304"/>
    </location>
</feature>
<feature type="transmembrane region" description="Helical" evidence="10">
    <location>
        <begin position="93"/>
        <end position="116"/>
    </location>
</feature>
<comment type="caution">
    <text evidence="10">Lacks conserved residue(s) required for the propagation of feature annotation.</text>
</comment>
<evidence type="ECO:0000256" key="8">
    <source>
        <dbReference type="ARBA" id="ARBA00023136"/>
    </source>
</evidence>
<comment type="subcellular location">
    <subcellularLocation>
        <location evidence="1 10">Cell membrane</location>
        <topology evidence="1 10">Multi-pass membrane protein</topology>
    </subcellularLocation>
</comment>
<gene>
    <name evidence="12" type="ORF">J4573_50910</name>
</gene>
<evidence type="ECO:0000256" key="2">
    <source>
        <dbReference type="ARBA" id="ARBA00022448"/>
    </source>
</evidence>
<dbReference type="GO" id="GO:0005886">
    <property type="term" value="C:plasma membrane"/>
    <property type="evidence" value="ECO:0007669"/>
    <property type="project" value="UniProtKB-SubCell"/>
</dbReference>
<feature type="transmembrane region" description="Helical" evidence="10">
    <location>
        <begin position="358"/>
        <end position="382"/>
    </location>
</feature>
<dbReference type="PANTHER" id="PTHR10110:SF86">
    <property type="entry name" value="SODIUM_HYDROGEN EXCHANGER 7"/>
    <property type="match status" value="1"/>
</dbReference>
<feature type="domain" description="Cation/H+ exchanger transmembrane" evidence="11">
    <location>
        <begin position="3"/>
        <end position="381"/>
    </location>
</feature>
<dbReference type="Pfam" id="PF00999">
    <property type="entry name" value="Na_H_Exchanger"/>
    <property type="match status" value="1"/>
</dbReference>
<keyword evidence="7 10" id="KW-0406">Ion transport</keyword>
<evidence type="ECO:0000256" key="3">
    <source>
        <dbReference type="ARBA" id="ARBA00022475"/>
    </source>
</evidence>
<dbReference type="Gene3D" id="1.20.1530.20">
    <property type="match status" value="1"/>
</dbReference>